<dbReference type="GO" id="GO:0010326">
    <property type="term" value="F:methionine-oxo-acid transaminase activity"/>
    <property type="evidence" value="ECO:0007669"/>
    <property type="project" value="UniProtKB-EC"/>
</dbReference>
<dbReference type="InterPro" id="IPR004839">
    <property type="entry name" value="Aminotransferase_I/II_large"/>
</dbReference>
<proteinExistence type="inferred from homology"/>
<dbReference type="CDD" id="cd00609">
    <property type="entry name" value="AAT_like"/>
    <property type="match status" value="1"/>
</dbReference>
<dbReference type="AlphaFoldDB" id="A0A2X2LG19"/>
<dbReference type="GO" id="GO:0016212">
    <property type="term" value="F:kynurenine-oxoglutarate transaminase activity"/>
    <property type="evidence" value="ECO:0007669"/>
    <property type="project" value="TreeGrafter"/>
</dbReference>
<keyword evidence="4 7" id="KW-0808">Transferase</keyword>
<dbReference type="InterPro" id="IPR015424">
    <property type="entry name" value="PyrdxlP-dep_Trfase"/>
</dbReference>
<evidence type="ECO:0000259" key="6">
    <source>
        <dbReference type="Pfam" id="PF00155"/>
    </source>
</evidence>
<evidence type="ECO:0000256" key="3">
    <source>
        <dbReference type="ARBA" id="ARBA00022576"/>
    </source>
</evidence>
<evidence type="ECO:0000256" key="1">
    <source>
        <dbReference type="ARBA" id="ARBA00001933"/>
    </source>
</evidence>
<keyword evidence="5" id="KW-0663">Pyridoxal phosphate</keyword>
<dbReference type="GO" id="GO:0030170">
    <property type="term" value="F:pyridoxal phosphate binding"/>
    <property type="evidence" value="ECO:0007669"/>
    <property type="project" value="InterPro"/>
</dbReference>
<evidence type="ECO:0000313" key="7">
    <source>
        <dbReference type="EMBL" id="SPZ88240.1"/>
    </source>
</evidence>
<dbReference type="Pfam" id="PF00155">
    <property type="entry name" value="Aminotran_1_2"/>
    <property type="match status" value="1"/>
</dbReference>
<dbReference type="EMBL" id="UAUU01000009">
    <property type="protein sequence ID" value="SPZ88240.1"/>
    <property type="molecule type" value="Genomic_DNA"/>
</dbReference>
<reference evidence="7 8" key="1">
    <citation type="submission" date="2018-06" db="EMBL/GenBank/DDBJ databases">
        <authorList>
            <consortium name="Pathogen Informatics"/>
            <person name="Doyle S."/>
        </authorList>
    </citation>
    <scope>NUCLEOTIDE SEQUENCE [LARGE SCALE GENOMIC DNA]</scope>
    <source>
        <strain evidence="7 8">NCTC11343</strain>
    </source>
</reference>
<dbReference type="InterPro" id="IPR015422">
    <property type="entry name" value="PyrdxlP-dep_Trfase_small"/>
</dbReference>
<dbReference type="Proteomes" id="UP000251241">
    <property type="component" value="Unassembled WGS sequence"/>
</dbReference>
<dbReference type="InterPro" id="IPR015421">
    <property type="entry name" value="PyrdxlP-dep_Trfase_major"/>
</dbReference>
<dbReference type="SUPFAM" id="SSF53383">
    <property type="entry name" value="PLP-dependent transferases"/>
    <property type="match status" value="1"/>
</dbReference>
<dbReference type="FunFam" id="3.40.640.10:FF:000033">
    <property type="entry name" value="Aspartate aminotransferase"/>
    <property type="match status" value="1"/>
</dbReference>
<dbReference type="InterPro" id="IPR051326">
    <property type="entry name" value="Kynurenine-oxoglutarate_AT"/>
</dbReference>
<comment type="similarity">
    <text evidence="2">Belongs to the class-I pyridoxal-phosphate-dependent aminotransferase family.</text>
</comment>
<gene>
    <name evidence="7" type="primary">ybdL</name>
    <name evidence="7" type="ORF">NCTC11343_03369</name>
</gene>
<evidence type="ECO:0000256" key="2">
    <source>
        <dbReference type="ARBA" id="ARBA00007441"/>
    </source>
</evidence>
<protein>
    <submittedName>
        <fullName evidence="7">Methionine aminotransferase</fullName>
        <ecNumber evidence="7">2.6.1.88</ecNumber>
    </submittedName>
</protein>
<name>A0A2X2LG19_SPHMU</name>
<dbReference type="NCBIfam" id="NF006569">
    <property type="entry name" value="PRK09082.1"/>
    <property type="match status" value="1"/>
</dbReference>
<organism evidence="7 8">
    <name type="scientific">Sphingobacterium multivorum</name>
    <dbReference type="NCBI Taxonomy" id="28454"/>
    <lineage>
        <taxon>Bacteria</taxon>
        <taxon>Pseudomonadati</taxon>
        <taxon>Bacteroidota</taxon>
        <taxon>Sphingobacteriia</taxon>
        <taxon>Sphingobacteriales</taxon>
        <taxon>Sphingobacteriaceae</taxon>
        <taxon>Sphingobacterium</taxon>
    </lineage>
</organism>
<dbReference type="GeneID" id="97183241"/>
<evidence type="ECO:0000256" key="5">
    <source>
        <dbReference type="ARBA" id="ARBA00022898"/>
    </source>
</evidence>
<evidence type="ECO:0000256" key="4">
    <source>
        <dbReference type="ARBA" id="ARBA00022679"/>
    </source>
</evidence>
<dbReference type="EC" id="2.6.1.88" evidence="7"/>
<sequence length="382" mass="42970">MNFNLTSKLPHVGTTIFTKMTMLANEQQALNLSQGFPDFETDPKLVQLVSKAMEQGHNQYAPMIGAQALRDTIAKKYREVYDVAVDATAELTVTSGGTQAIFTAIATVVRPQDEVIIFEPAYDCYAPTIELFGGKVVPVRLLAPDFQIDWYYVATLINSKTRLIIINNPNNPTGKVLGREELIKLGDLLSGTNALLLSDEVYEHIVFDGASSQSVLEIPTLRERSFVIASFGKLLHTTGWKIGYCIAPPQLTQEFRKVHQFNVFSVNTPMQFAIAEYLEDISYVKGLSDFFERKRKLLKDGLRGSRFKILPCEGTYFLNIDYSAISQEKEFEFACSLTRQHKIATIPLSAFYKEATNQHVLRVCFAKKDETLLKAVEILNRV</sequence>
<dbReference type="PANTHER" id="PTHR43807:SF20">
    <property type="entry name" value="FI04487P"/>
    <property type="match status" value="1"/>
</dbReference>
<feature type="domain" description="Aminotransferase class I/classII large" evidence="6">
    <location>
        <begin position="29"/>
        <end position="377"/>
    </location>
</feature>
<dbReference type="Gene3D" id="3.40.640.10">
    <property type="entry name" value="Type I PLP-dependent aspartate aminotransferase-like (Major domain)"/>
    <property type="match status" value="1"/>
</dbReference>
<dbReference type="PANTHER" id="PTHR43807">
    <property type="entry name" value="FI04487P"/>
    <property type="match status" value="1"/>
</dbReference>
<dbReference type="Gene3D" id="3.90.1150.10">
    <property type="entry name" value="Aspartate Aminotransferase, domain 1"/>
    <property type="match status" value="1"/>
</dbReference>
<evidence type="ECO:0000313" key="8">
    <source>
        <dbReference type="Proteomes" id="UP000251241"/>
    </source>
</evidence>
<comment type="cofactor">
    <cofactor evidence="1">
        <name>pyridoxal 5'-phosphate</name>
        <dbReference type="ChEBI" id="CHEBI:597326"/>
    </cofactor>
</comment>
<dbReference type="GO" id="GO:0005737">
    <property type="term" value="C:cytoplasm"/>
    <property type="evidence" value="ECO:0007669"/>
    <property type="project" value="TreeGrafter"/>
</dbReference>
<accession>A0A2X2LG19</accession>
<dbReference type="RefSeq" id="WP_112375204.1">
    <property type="nucleotide sequence ID" value="NZ_CP069793.1"/>
</dbReference>
<keyword evidence="3 7" id="KW-0032">Aminotransferase</keyword>